<keyword evidence="9" id="KW-0001">2Fe-2S</keyword>
<comment type="similarity">
    <text evidence="2 9">Belongs to the anamorsin family.</text>
</comment>
<dbReference type="PANTHER" id="PTHR13273:SF14">
    <property type="entry name" value="ANAMORSIN"/>
    <property type="match status" value="1"/>
</dbReference>
<feature type="binding site" evidence="9">
    <location>
        <position position="245"/>
    </location>
    <ligand>
        <name>[4Fe-4S] cluster</name>
        <dbReference type="ChEBI" id="CHEBI:49883"/>
    </ligand>
</feature>
<dbReference type="InterPro" id="IPR007785">
    <property type="entry name" value="Anamorsin"/>
</dbReference>
<dbReference type="AlphaFoldDB" id="A0A8H3C6I9"/>
<feature type="binding site" evidence="9">
    <location>
        <position position="179"/>
    </location>
    <ligand>
        <name>[2Fe-2S] cluster</name>
        <dbReference type="ChEBI" id="CHEBI:190135"/>
    </ligand>
</feature>
<keyword evidence="5 9" id="KW-0479">Metal-binding</keyword>
<evidence type="ECO:0000313" key="13">
    <source>
        <dbReference type="Proteomes" id="UP000663850"/>
    </source>
</evidence>
<comment type="caution">
    <text evidence="9">Lacks conserved residue(s) required for the propagation of feature annotation.</text>
</comment>
<feature type="domain" description="Fe-S cluster assembly protein Dre2 N-terminal" evidence="11">
    <location>
        <begin position="39"/>
        <end position="139"/>
    </location>
</feature>
<evidence type="ECO:0000259" key="10">
    <source>
        <dbReference type="Pfam" id="PF05093"/>
    </source>
</evidence>
<dbReference type="Pfam" id="PF05093">
    <property type="entry name" value="CIAPIN1"/>
    <property type="match status" value="1"/>
</dbReference>
<feature type="short sequence motif" description="Cx2C motif 1" evidence="9">
    <location>
        <begin position="245"/>
        <end position="248"/>
    </location>
</feature>
<feature type="binding site" evidence="9">
    <location>
        <position position="196"/>
    </location>
    <ligand>
        <name>[2Fe-2S] cluster</name>
        <dbReference type="ChEBI" id="CHEBI:190135"/>
    </ligand>
</feature>
<sequence>MTTVGPALVVGSLGTAQDGRYQSLITELAQSDELKSLGSGAVERQILDRILDAGTVLSPKYYSSAHVLLTEADYATAAAQLHFLATTLAKAIVPSGKVHFSNPPQTFESDIRAAGFQVVSQTNGSLVAQAPATPAAIKLPKRDKAAKAALWSLNAPSANTIDPDSLLTDADKAKPVPTCEPVNANAPRRKRACKGCTCGLAEVEAAEAVVMLDGMVDGNARAVGGDEKARLIAAAKAAPKATSSCGSCFLGDAFRCASCPYLGLPAFQPGQKVEIDSGMDDI</sequence>
<dbReference type="Pfam" id="PF16803">
    <property type="entry name" value="DRE2_N"/>
    <property type="match status" value="1"/>
</dbReference>
<keyword evidence="4 9" id="KW-0963">Cytoplasm</keyword>
<dbReference type="GO" id="GO:0005758">
    <property type="term" value="C:mitochondrial intermembrane space"/>
    <property type="evidence" value="ECO:0007669"/>
    <property type="project" value="UniProtKB-SubCell"/>
</dbReference>
<dbReference type="GO" id="GO:0051537">
    <property type="term" value="F:2 iron, 2 sulfur cluster binding"/>
    <property type="evidence" value="ECO:0007669"/>
    <property type="project" value="UniProtKB-UniRule"/>
</dbReference>
<comment type="caution">
    <text evidence="12">The sequence shown here is derived from an EMBL/GenBank/DDBJ whole genome shotgun (WGS) entry which is preliminary data.</text>
</comment>
<comment type="subcellular location">
    <subcellularLocation>
        <location evidence="9">Cytoplasm</location>
    </subcellularLocation>
    <subcellularLocation>
        <location evidence="9">Mitochondrion intermembrane space</location>
    </subcellularLocation>
</comment>
<keyword evidence="7 9" id="KW-0411">Iron-sulfur</keyword>
<evidence type="ECO:0000256" key="6">
    <source>
        <dbReference type="ARBA" id="ARBA00023004"/>
    </source>
</evidence>
<accession>A0A8H3C6I9</accession>
<reference evidence="12" key="1">
    <citation type="submission" date="2021-01" db="EMBL/GenBank/DDBJ databases">
        <authorList>
            <person name="Kaushik A."/>
        </authorList>
    </citation>
    <scope>NUCLEOTIDE SEQUENCE</scope>
    <source>
        <strain evidence="12">Type strain: AG8-Rh-89/</strain>
    </source>
</reference>
<proteinExistence type="inferred from homology"/>
<evidence type="ECO:0008006" key="14">
    <source>
        <dbReference type="Google" id="ProtNLM"/>
    </source>
</evidence>
<dbReference type="GO" id="GO:0046872">
    <property type="term" value="F:metal ion binding"/>
    <property type="evidence" value="ECO:0007669"/>
    <property type="project" value="UniProtKB-KW"/>
</dbReference>
<gene>
    <name evidence="12" type="ORF">RDB_LOCUS67055</name>
</gene>
<dbReference type="Proteomes" id="UP000663850">
    <property type="component" value="Unassembled WGS sequence"/>
</dbReference>
<evidence type="ECO:0000256" key="7">
    <source>
        <dbReference type="ARBA" id="ARBA00023014"/>
    </source>
</evidence>
<feature type="short sequence motif" description="Cx2C motif 2" evidence="9">
    <location>
        <begin position="256"/>
        <end position="259"/>
    </location>
</feature>
<evidence type="ECO:0000256" key="5">
    <source>
        <dbReference type="ARBA" id="ARBA00022723"/>
    </source>
</evidence>
<dbReference type="GO" id="GO:0051539">
    <property type="term" value="F:4 iron, 4 sulfur cluster binding"/>
    <property type="evidence" value="ECO:0007669"/>
    <property type="project" value="UniProtKB-KW"/>
</dbReference>
<evidence type="ECO:0000256" key="3">
    <source>
        <dbReference type="ARBA" id="ARBA00022485"/>
    </source>
</evidence>
<evidence type="ECO:0000256" key="4">
    <source>
        <dbReference type="ARBA" id="ARBA00022490"/>
    </source>
</evidence>
<evidence type="ECO:0000256" key="2">
    <source>
        <dbReference type="ARBA" id="ARBA00008169"/>
    </source>
</evidence>
<evidence type="ECO:0000259" key="11">
    <source>
        <dbReference type="Pfam" id="PF16803"/>
    </source>
</evidence>
<comment type="domain">
    <text evidence="9">The C-terminal domain binds 2 Fe-S clusters but is otherwise mostly in an intrinsically disordered conformation.</text>
</comment>
<dbReference type="HAMAP" id="MF_03115">
    <property type="entry name" value="Anamorsin"/>
    <property type="match status" value="1"/>
</dbReference>
<feature type="binding site" evidence="9">
    <location>
        <position position="259"/>
    </location>
    <ligand>
        <name>[4Fe-4S] cluster</name>
        <dbReference type="ChEBI" id="CHEBI:49883"/>
    </ligand>
</feature>
<dbReference type="InterPro" id="IPR031838">
    <property type="entry name" value="Dre2_N"/>
</dbReference>
<dbReference type="InterPro" id="IPR046408">
    <property type="entry name" value="CIAPIN1"/>
</dbReference>
<evidence type="ECO:0000256" key="9">
    <source>
        <dbReference type="HAMAP-Rule" id="MF_03115"/>
    </source>
</evidence>
<dbReference type="EMBL" id="CAJMWZ010003453">
    <property type="protein sequence ID" value="CAE6474561.1"/>
    <property type="molecule type" value="Genomic_DNA"/>
</dbReference>
<comment type="cofactor">
    <cofactor evidence="1 9">
        <name>[4Fe-4S] cluster</name>
        <dbReference type="ChEBI" id="CHEBI:49883"/>
    </cofactor>
</comment>
<feature type="domain" description="Anamorsin C-terminal" evidence="10">
    <location>
        <begin position="177"/>
        <end position="275"/>
    </location>
</feature>
<evidence type="ECO:0000313" key="12">
    <source>
        <dbReference type="EMBL" id="CAE6474561.1"/>
    </source>
</evidence>
<feature type="binding site" evidence="9">
    <location>
        <position position="248"/>
    </location>
    <ligand>
        <name>[4Fe-4S] cluster</name>
        <dbReference type="ChEBI" id="CHEBI:49883"/>
    </ligand>
</feature>
<comment type="domain">
    <text evidence="9">The twin Cx2C motifs are involved in the recognition by the mitochondrial MIA40-ERV1 disulfide relay system. The formation of 2 disulfide bonds in the Cx2C motifs through dithiol/disulfide exchange reactions effectively traps the protein in the mitochondrial intermembrane space.</text>
</comment>
<protein>
    <recommendedName>
        <fullName evidence="14">Fe-S cluster assembly protein DRE2</fullName>
    </recommendedName>
</protein>
<name>A0A8H3C6I9_9AGAM</name>
<evidence type="ECO:0000256" key="8">
    <source>
        <dbReference type="ARBA" id="ARBA00023128"/>
    </source>
</evidence>
<dbReference type="GO" id="GO:0016226">
    <property type="term" value="P:iron-sulfur cluster assembly"/>
    <property type="evidence" value="ECO:0007669"/>
    <property type="project" value="UniProtKB-UniRule"/>
</dbReference>
<comment type="cofactor">
    <cofactor evidence="9">
        <name>[2Fe-2S] cluster</name>
        <dbReference type="ChEBI" id="CHEBI:190135"/>
    </cofactor>
</comment>
<comment type="domain">
    <text evidence="9">The N-terminal domain has structural similarity with S-adenosyl-L-methionine-dependent methyltransferases, but does not bind S-adenosyl-L-methionine. It is required for correct assembly of the 2 Fe-S clusters.</text>
</comment>
<keyword evidence="6 9" id="KW-0408">Iron</keyword>
<feature type="binding site" evidence="9">
    <location>
        <position position="198"/>
    </location>
    <ligand>
        <name>[2Fe-2S] cluster</name>
        <dbReference type="ChEBI" id="CHEBI:190135"/>
    </ligand>
</feature>
<feature type="binding site" evidence="9">
    <location>
        <position position="193"/>
    </location>
    <ligand>
        <name>[2Fe-2S] cluster</name>
        <dbReference type="ChEBI" id="CHEBI:190135"/>
    </ligand>
</feature>
<dbReference type="PANTHER" id="PTHR13273">
    <property type="entry name" value="ANAMORSIN"/>
    <property type="match status" value="1"/>
</dbReference>
<evidence type="ECO:0000256" key="1">
    <source>
        <dbReference type="ARBA" id="ARBA00001966"/>
    </source>
</evidence>
<keyword evidence="8 9" id="KW-0496">Mitochondrion</keyword>
<dbReference type="GO" id="GO:0009055">
    <property type="term" value="F:electron transfer activity"/>
    <property type="evidence" value="ECO:0007669"/>
    <property type="project" value="UniProtKB-UniRule"/>
</dbReference>
<feature type="region of interest" description="Fe-S binding site B" evidence="9">
    <location>
        <begin position="245"/>
        <end position="259"/>
    </location>
</feature>
<organism evidence="12 13">
    <name type="scientific">Rhizoctonia solani</name>
    <dbReference type="NCBI Taxonomy" id="456999"/>
    <lineage>
        <taxon>Eukaryota</taxon>
        <taxon>Fungi</taxon>
        <taxon>Dikarya</taxon>
        <taxon>Basidiomycota</taxon>
        <taxon>Agaricomycotina</taxon>
        <taxon>Agaricomycetes</taxon>
        <taxon>Cantharellales</taxon>
        <taxon>Ceratobasidiaceae</taxon>
        <taxon>Rhizoctonia</taxon>
    </lineage>
</organism>
<feature type="binding site" evidence="9">
    <location>
        <position position="256"/>
    </location>
    <ligand>
        <name>[4Fe-4S] cluster</name>
        <dbReference type="ChEBI" id="CHEBI:49883"/>
    </ligand>
</feature>
<keyword evidence="3 9" id="KW-0004">4Fe-4S</keyword>